<keyword evidence="1" id="KW-0472">Membrane</keyword>
<feature type="transmembrane region" description="Helical" evidence="1">
    <location>
        <begin position="67"/>
        <end position="86"/>
    </location>
</feature>
<evidence type="ECO:0000256" key="1">
    <source>
        <dbReference type="SAM" id="Phobius"/>
    </source>
</evidence>
<dbReference type="Proteomes" id="UP000199301">
    <property type="component" value="Unassembled WGS sequence"/>
</dbReference>
<keyword evidence="1" id="KW-1133">Transmembrane helix</keyword>
<sequence length="220" mass="25086">MSGNASEAGSAGSARQPHPVRFEVEYPDRELDRVGTVFRLILAVPILVVLSSVGGQAMHFDGGSTEVVLSTAGGMLFVPPLLMLLFRRKYPRWWFDWNRELLRFTNRVIVYLALLDDRYPSTDEHQAVRLDFAAPEDRALNRWLPLVKWLLAVPHYVVLFFLDIAAVVVVVAAWFAIVFTGRHPRGLFDFLVGVGRWHNRVIAYAWILVTDRYPPFRLAP</sequence>
<accession>A0A1H0YS86</accession>
<feature type="transmembrane region" description="Helical" evidence="1">
    <location>
        <begin position="156"/>
        <end position="179"/>
    </location>
</feature>
<keyword evidence="1" id="KW-0812">Transmembrane</keyword>
<proteinExistence type="predicted"/>
<dbReference type="Pfam" id="PF14333">
    <property type="entry name" value="DUF4389"/>
    <property type="match status" value="1"/>
</dbReference>
<dbReference type="OrthoDB" id="156718at2"/>
<dbReference type="EMBL" id="FNKO01000001">
    <property type="protein sequence ID" value="SDQ18035.1"/>
    <property type="molecule type" value="Genomic_DNA"/>
</dbReference>
<evidence type="ECO:0008006" key="4">
    <source>
        <dbReference type="Google" id="ProtNLM"/>
    </source>
</evidence>
<organism evidence="2 3">
    <name type="scientific">Actinopolyspora saharensis</name>
    <dbReference type="NCBI Taxonomy" id="995062"/>
    <lineage>
        <taxon>Bacteria</taxon>
        <taxon>Bacillati</taxon>
        <taxon>Actinomycetota</taxon>
        <taxon>Actinomycetes</taxon>
        <taxon>Actinopolysporales</taxon>
        <taxon>Actinopolysporaceae</taxon>
        <taxon>Actinopolyspora</taxon>
    </lineage>
</organism>
<dbReference type="AlphaFoldDB" id="A0A1H0YS86"/>
<dbReference type="InterPro" id="IPR025498">
    <property type="entry name" value="DUF4389"/>
</dbReference>
<evidence type="ECO:0000313" key="2">
    <source>
        <dbReference type="EMBL" id="SDQ18035.1"/>
    </source>
</evidence>
<reference evidence="3" key="1">
    <citation type="submission" date="2016-10" db="EMBL/GenBank/DDBJ databases">
        <authorList>
            <person name="Varghese N."/>
            <person name="Submissions S."/>
        </authorList>
    </citation>
    <scope>NUCLEOTIDE SEQUENCE [LARGE SCALE GENOMIC DNA]</scope>
    <source>
        <strain evidence="3">DSM 45459</strain>
    </source>
</reference>
<dbReference type="RefSeq" id="WP_092522577.1">
    <property type="nucleotide sequence ID" value="NZ_FNKO01000001.1"/>
</dbReference>
<dbReference type="STRING" id="995062.SAMN04489718_0643"/>
<protein>
    <recommendedName>
        <fullName evidence="4">DUF4389 domain-containing protein</fullName>
    </recommendedName>
</protein>
<evidence type="ECO:0000313" key="3">
    <source>
        <dbReference type="Proteomes" id="UP000199301"/>
    </source>
</evidence>
<gene>
    <name evidence="2" type="ORF">SAMN04489718_0643</name>
</gene>
<name>A0A1H0YS86_9ACTN</name>
<feature type="transmembrane region" description="Helical" evidence="1">
    <location>
        <begin position="36"/>
        <end position="55"/>
    </location>
</feature>
<keyword evidence="3" id="KW-1185">Reference proteome</keyword>